<evidence type="ECO:0000256" key="3">
    <source>
        <dbReference type="ARBA" id="ARBA00022723"/>
    </source>
</evidence>
<feature type="binding site" evidence="7">
    <location>
        <position position="136"/>
    </location>
    <ligand>
        <name>Zn(2+)</name>
        <dbReference type="ChEBI" id="CHEBI:29105"/>
        <note>catalytic</note>
    </ligand>
</feature>
<dbReference type="GO" id="GO:0004222">
    <property type="term" value="F:metalloendopeptidase activity"/>
    <property type="evidence" value="ECO:0007669"/>
    <property type="project" value="InterPro"/>
</dbReference>
<evidence type="ECO:0000256" key="6">
    <source>
        <dbReference type="ARBA" id="ARBA00022833"/>
    </source>
</evidence>
<evidence type="ECO:0000256" key="5">
    <source>
        <dbReference type="ARBA" id="ARBA00022801"/>
    </source>
</evidence>
<dbReference type="AlphaFoldDB" id="A0A1I3VEV7"/>
<name>A0A1I3VEV7_9RHOB</name>
<reference evidence="9" key="1">
    <citation type="submission" date="2016-10" db="EMBL/GenBank/DDBJ databases">
        <authorList>
            <person name="Varghese N."/>
            <person name="Submissions S."/>
        </authorList>
    </citation>
    <scope>NUCLEOTIDE SEQUENCE [LARGE SCALE GENOMIC DNA]</scope>
    <source>
        <strain evidence="9">DSM 26471</strain>
    </source>
</reference>
<dbReference type="InterPro" id="IPR002036">
    <property type="entry name" value="YbeY"/>
</dbReference>
<gene>
    <name evidence="7" type="primary">ybeY</name>
    <name evidence="8" type="ORF">SAMN04487991_3343</name>
</gene>
<dbReference type="GO" id="GO:0005737">
    <property type="term" value="C:cytoplasm"/>
    <property type="evidence" value="ECO:0007669"/>
    <property type="project" value="UniProtKB-SubCell"/>
</dbReference>
<keyword evidence="9" id="KW-1185">Reference proteome</keyword>
<keyword evidence="6 7" id="KW-0862">Zinc</keyword>
<dbReference type="InterPro" id="IPR023091">
    <property type="entry name" value="MetalPrtase_cat_dom_sf_prd"/>
</dbReference>
<dbReference type="Pfam" id="PF02130">
    <property type="entry name" value="YbeY"/>
    <property type="match status" value="1"/>
</dbReference>
<dbReference type="EMBL" id="FORH01000007">
    <property type="protein sequence ID" value="SFJ93974.1"/>
    <property type="molecule type" value="Genomic_DNA"/>
</dbReference>
<dbReference type="RefSeq" id="WP_090061844.1">
    <property type="nucleotide sequence ID" value="NZ_FORH01000007.1"/>
</dbReference>
<dbReference type="Proteomes" id="UP000199630">
    <property type="component" value="Unassembled WGS sequence"/>
</dbReference>
<dbReference type="GO" id="GO:0008270">
    <property type="term" value="F:zinc ion binding"/>
    <property type="evidence" value="ECO:0007669"/>
    <property type="project" value="UniProtKB-UniRule"/>
</dbReference>
<comment type="subcellular location">
    <subcellularLocation>
        <location evidence="7">Cytoplasm</location>
    </subcellularLocation>
</comment>
<dbReference type="GO" id="GO:0004521">
    <property type="term" value="F:RNA endonuclease activity"/>
    <property type="evidence" value="ECO:0007669"/>
    <property type="project" value="UniProtKB-UniRule"/>
</dbReference>
<comment type="similarity">
    <text evidence="1 7">Belongs to the endoribonuclease YbeY family.</text>
</comment>
<dbReference type="Gene3D" id="3.40.390.30">
    <property type="entry name" value="Metalloproteases ('zincins'), catalytic domain"/>
    <property type="match status" value="1"/>
</dbReference>
<dbReference type="PANTHER" id="PTHR46986">
    <property type="entry name" value="ENDORIBONUCLEASE YBEY, CHLOROPLASTIC"/>
    <property type="match status" value="1"/>
</dbReference>
<keyword evidence="2 7" id="KW-0540">Nuclease</keyword>
<comment type="function">
    <text evidence="7">Single strand-specific metallo-endoribonuclease involved in late-stage 70S ribosome quality control and in maturation of the 3' terminus of the 16S rRNA.</text>
</comment>
<protein>
    <recommendedName>
        <fullName evidence="7">Endoribonuclease YbeY</fullName>
        <ecNumber evidence="7">3.1.-.-</ecNumber>
    </recommendedName>
</protein>
<dbReference type="NCBIfam" id="TIGR00043">
    <property type="entry name" value="rRNA maturation RNase YbeY"/>
    <property type="match status" value="1"/>
</dbReference>
<sequence length="162" mass="17450">MAIEVMIEDDRWEAAGLAALAEAVEVATLSHLGLAPEICEGSILACDDARIKLLNADFREKDKATNVLSWPAEERAAPGARPPLPEPDFDGAIELGDIAISYDTCAREALEAGKPLPDHVTHLIVHGLLHLLGYDHISDVDAEIMEGTEVEILATMGLEDPY</sequence>
<dbReference type="PROSITE" id="PS01306">
    <property type="entry name" value="UPF0054"/>
    <property type="match status" value="1"/>
</dbReference>
<dbReference type="HAMAP" id="MF_00009">
    <property type="entry name" value="Endoribonucl_YbeY"/>
    <property type="match status" value="1"/>
</dbReference>
<evidence type="ECO:0000256" key="7">
    <source>
        <dbReference type="HAMAP-Rule" id="MF_00009"/>
    </source>
</evidence>
<keyword evidence="3 7" id="KW-0479">Metal-binding</keyword>
<dbReference type="STRING" id="588602.SAMN04487991_3343"/>
<feature type="binding site" evidence="7">
    <location>
        <position position="126"/>
    </location>
    <ligand>
        <name>Zn(2+)</name>
        <dbReference type="ChEBI" id="CHEBI:29105"/>
        <note>catalytic</note>
    </ligand>
</feature>
<evidence type="ECO:0000256" key="2">
    <source>
        <dbReference type="ARBA" id="ARBA00022722"/>
    </source>
</evidence>
<comment type="cofactor">
    <cofactor evidence="7">
        <name>Zn(2+)</name>
        <dbReference type="ChEBI" id="CHEBI:29105"/>
    </cofactor>
    <text evidence="7">Binds 1 zinc ion.</text>
</comment>
<accession>A0A1I3VEV7</accession>
<organism evidence="8 9">
    <name type="scientific">Celeribacter neptunius</name>
    <dbReference type="NCBI Taxonomy" id="588602"/>
    <lineage>
        <taxon>Bacteria</taxon>
        <taxon>Pseudomonadati</taxon>
        <taxon>Pseudomonadota</taxon>
        <taxon>Alphaproteobacteria</taxon>
        <taxon>Rhodobacterales</taxon>
        <taxon>Roseobacteraceae</taxon>
        <taxon>Celeribacter</taxon>
    </lineage>
</organism>
<keyword evidence="7" id="KW-0698">rRNA processing</keyword>
<keyword evidence="4 7" id="KW-0255">Endonuclease</keyword>
<dbReference type="GO" id="GO:0006364">
    <property type="term" value="P:rRNA processing"/>
    <property type="evidence" value="ECO:0007669"/>
    <property type="project" value="UniProtKB-UniRule"/>
</dbReference>
<dbReference type="OrthoDB" id="9807740at2"/>
<dbReference type="SUPFAM" id="SSF55486">
    <property type="entry name" value="Metalloproteases ('zincins'), catalytic domain"/>
    <property type="match status" value="1"/>
</dbReference>
<keyword evidence="5 7" id="KW-0378">Hydrolase</keyword>
<evidence type="ECO:0000256" key="4">
    <source>
        <dbReference type="ARBA" id="ARBA00022759"/>
    </source>
</evidence>
<evidence type="ECO:0000313" key="9">
    <source>
        <dbReference type="Proteomes" id="UP000199630"/>
    </source>
</evidence>
<proteinExistence type="inferred from homology"/>
<feature type="binding site" evidence="7">
    <location>
        <position position="130"/>
    </location>
    <ligand>
        <name>Zn(2+)</name>
        <dbReference type="ChEBI" id="CHEBI:29105"/>
        <note>catalytic</note>
    </ligand>
</feature>
<evidence type="ECO:0000256" key="1">
    <source>
        <dbReference type="ARBA" id="ARBA00010875"/>
    </source>
</evidence>
<keyword evidence="7" id="KW-0963">Cytoplasm</keyword>
<dbReference type="PANTHER" id="PTHR46986:SF1">
    <property type="entry name" value="ENDORIBONUCLEASE YBEY, CHLOROPLASTIC"/>
    <property type="match status" value="1"/>
</dbReference>
<evidence type="ECO:0000313" key="8">
    <source>
        <dbReference type="EMBL" id="SFJ93974.1"/>
    </source>
</evidence>
<dbReference type="InterPro" id="IPR020549">
    <property type="entry name" value="YbeY_CS"/>
</dbReference>
<dbReference type="EC" id="3.1.-.-" evidence="7"/>
<keyword evidence="7" id="KW-0690">Ribosome biogenesis</keyword>